<accession>A0A4Z0GZ11</accession>
<dbReference type="RefSeq" id="WP_135326193.1">
    <property type="nucleotide sequence ID" value="NZ_SRJC01000001.1"/>
</dbReference>
<dbReference type="InterPro" id="IPR046318">
    <property type="entry name" value="DUF5344"/>
</dbReference>
<evidence type="ECO:0000313" key="2">
    <source>
        <dbReference type="EMBL" id="TGB03462.1"/>
    </source>
</evidence>
<name>A0A4Z0GZ11_9BACI</name>
<reference evidence="2 3" key="1">
    <citation type="journal article" date="2003" name="Int. J. Syst. Evol. Microbiol.">
        <title>Halobacillus salinus sp. nov., isolated from a salt lake on the coast of the East Sea in Korea.</title>
        <authorList>
            <person name="Yoon J.H."/>
            <person name="Kang K.H."/>
            <person name="Park Y.H."/>
        </authorList>
    </citation>
    <scope>NUCLEOTIDE SEQUENCE [LARGE SCALE GENOMIC DNA]</scope>
    <source>
        <strain evidence="2 3">HSL-3</strain>
    </source>
</reference>
<evidence type="ECO:0000313" key="3">
    <source>
        <dbReference type="Proteomes" id="UP000297982"/>
    </source>
</evidence>
<feature type="coiled-coil region" evidence="1">
    <location>
        <begin position="39"/>
        <end position="66"/>
    </location>
</feature>
<dbReference type="EMBL" id="SRJC01000001">
    <property type="protein sequence ID" value="TGB03462.1"/>
    <property type="molecule type" value="Genomic_DNA"/>
</dbReference>
<keyword evidence="1" id="KW-0175">Coiled coil</keyword>
<protein>
    <submittedName>
        <fullName evidence="2">Uncharacterized protein</fullName>
    </submittedName>
</protein>
<sequence length="91" mass="10488">MSKEIRVRYQDVESSINQIEQSSESFDTQMLQQLKGDNVLEVADQLERINQELKEIGEAYKEILRMNNQAVKTSVQGLEAQDVQLSGQMKR</sequence>
<dbReference type="Proteomes" id="UP000297982">
    <property type="component" value="Unassembled WGS sequence"/>
</dbReference>
<proteinExistence type="predicted"/>
<keyword evidence="3" id="KW-1185">Reference proteome</keyword>
<organism evidence="2 3">
    <name type="scientific">Halobacillus salinus</name>
    <dbReference type="NCBI Taxonomy" id="192814"/>
    <lineage>
        <taxon>Bacteria</taxon>
        <taxon>Bacillati</taxon>
        <taxon>Bacillota</taxon>
        <taxon>Bacilli</taxon>
        <taxon>Bacillales</taxon>
        <taxon>Bacillaceae</taxon>
        <taxon>Halobacillus</taxon>
    </lineage>
</organism>
<comment type="caution">
    <text evidence="2">The sequence shown here is derived from an EMBL/GenBank/DDBJ whole genome shotgun (WGS) entry which is preliminary data.</text>
</comment>
<evidence type="ECO:0000256" key="1">
    <source>
        <dbReference type="SAM" id="Coils"/>
    </source>
</evidence>
<dbReference type="Pfam" id="PF17279">
    <property type="entry name" value="DUF5344"/>
    <property type="match status" value="1"/>
</dbReference>
<dbReference type="AlphaFoldDB" id="A0A4Z0GZ11"/>
<gene>
    <name evidence="2" type="ORF">E4663_00195</name>
</gene>
<dbReference type="STRING" id="192814.GCA_900166575_00332"/>